<organism evidence="1">
    <name type="scientific">Nothobranchius pienaari</name>
    <dbReference type="NCBI Taxonomy" id="704102"/>
    <lineage>
        <taxon>Eukaryota</taxon>
        <taxon>Metazoa</taxon>
        <taxon>Chordata</taxon>
        <taxon>Craniata</taxon>
        <taxon>Vertebrata</taxon>
        <taxon>Euteleostomi</taxon>
        <taxon>Actinopterygii</taxon>
        <taxon>Neopterygii</taxon>
        <taxon>Teleostei</taxon>
        <taxon>Neoteleostei</taxon>
        <taxon>Acanthomorphata</taxon>
        <taxon>Ovalentaria</taxon>
        <taxon>Atherinomorphae</taxon>
        <taxon>Cyprinodontiformes</taxon>
        <taxon>Nothobranchiidae</taxon>
        <taxon>Nothobranchius</taxon>
    </lineage>
</organism>
<reference evidence="1" key="1">
    <citation type="submission" date="2016-05" db="EMBL/GenBank/DDBJ databases">
        <authorList>
            <person name="Lavstsen T."/>
            <person name="Jespersen J.S."/>
        </authorList>
    </citation>
    <scope>NUCLEOTIDE SEQUENCE</scope>
    <source>
        <tissue evidence="1">Brain</tissue>
    </source>
</reference>
<proteinExistence type="predicted"/>
<name>A0A1A8PJQ7_9TELE</name>
<feature type="non-terminal residue" evidence="1">
    <location>
        <position position="67"/>
    </location>
</feature>
<gene>
    <name evidence="1" type="primary">Nfu_g_1_003807</name>
</gene>
<evidence type="ECO:0000313" key="1">
    <source>
        <dbReference type="EMBL" id="SBR81249.1"/>
    </source>
</evidence>
<dbReference type="AlphaFoldDB" id="A0A1A8PJQ7"/>
<reference evidence="1" key="2">
    <citation type="submission" date="2016-06" db="EMBL/GenBank/DDBJ databases">
        <title>The genome of a short-lived fish provides insights into sex chromosome evolution and the genetic control of aging.</title>
        <authorList>
            <person name="Reichwald K."/>
            <person name="Felder M."/>
            <person name="Petzold A."/>
            <person name="Koch P."/>
            <person name="Groth M."/>
            <person name="Platzer M."/>
        </authorList>
    </citation>
    <scope>NUCLEOTIDE SEQUENCE</scope>
    <source>
        <tissue evidence="1">Brain</tissue>
    </source>
</reference>
<sequence>GINNELAQPGVVGGFSDHLGGRKSYTAGERLVASARWTVQPRITVESLVCLSLVCSRLQLGEPNRQD</sequence>
<feature type="non-terminal residue" evidence="1">
    <location>
        <position position="1"/>
    </location>
</feature>
<protein>
    <submittedName>
        <fullName evidence="1">Uncharacterized protein</fullName>
    </submittedName>
</protein>
<accession>A0A1A8PJQ7</accession>
<dbReference type="EMBL" id="HAEG01008211">
    <property type="protein sequence ID" value="SBR81249.1"/>
    <property type="molecule type" value="Transcribed_RNA"/>
</dbReference>